<feature type="non-terminal residue" evidence="6">
    <location>
        <position position="1"/>
    </location>
</feature>
<organism evidence="6 7">
    <name type="scientific">Rotaria magnacalcarata</name>
    <dbReference type="NCBI Taxonomy" id="392030"/>
    <lineage>
        <taxon>Eukaryota</taxon>
        <taxon>Metazoa</taxon>
        <taxon>Spiralia</taxon>
        <taxon>Gnathifera</taxon>
        <taxon>Rotifera</taxon>
        <taxon>Eurotatoria</taxon>
        <taxon>Bdelloidea</taxon>
        <taxon>Philodinida</taxon>
        <taxon>Philodinidae</taxon>
        <taxon>Rotaria</taxon>
    </lineage>
</organism>
<feature type="compositionally biased region" description="Basic and acidic residues" evidence="1">
    <location>
        <begin position="29"/>
        <end position="51"/>
    </location>
</feature>
<gene>
    <name evidence="2" type="ORF">BYL167_LOCUS43173</name>
    <name evidence="3" type="ORF">BYL167_LOCUS50043</name>
    <name evidence="5" type="ORF">GIL414_LOCUS55426</name>
    <name evidence="4" type="ORF">SMN809_LOCUS53831</name>
    <name evidence="6" type="ORF">SMN809_LOCUS56884</name>
</gene>
<proteinExistence type="predicted"/>
<feature type="region of interest" description="Disordered" evidence="1">
    <location>
        <begin position="25"/>
        <end position="51"/>
    </location>
</feature>
<dbReference type="EMBL" id="CAJOBH010113997">
    <property type="protein sequence ID" value="CAF4676418.1"/>
    <property type="molecule type" value="Genomic_DNA"/>
</dbReference>
<evidence type="ECO:0000313" key="2">
    <source>
        <dbReference type="EMBL" id="CAF4676418.1"/>
    </source>
</evidence>
<evidence type="ECO:0000313" key="6">
    <source>
        <dbReference type="EMBL" id="CAF5004151.1"/>
    </source>
</evidence>
<sequence length="51" mass="5900">DLNHLQADEELDWYSELESFNLSPTNPQWKHENASSCSSEDHVGELLRAEQ</sequence>
<dbReference type="Proteomes" id="UP000676336">
    <property type="component" value="Unassembled WGS sequence"/>
</dbReference>
<dbReference type="Proteomes" id="UP000681967">
    <property type="component" value="Unassembled WGS sequence"/>
</dbReference>
<reference evidence="6" key="1">
    <citation type="submission" date="2021-02" db="EMBL/GenBank/DDBJ databases">
        <authorList>
            <person name="Nowell W R."/>
        </authorList>
    </citation>
    <scope>NUCLEOTIDE SEQUENCE</scope>
</reference>
<dbReference type="EMBL" id="CAJOBI010186247">
    <property type="protein sequence ID" value="CAF4945104.1"/>
    <property type="molecule type" value="Genomic_DNA"/>
</dbReference>
<feature type="non-terminal residue" evidence="6">
    <location>
        <position position="51"/>
    </location>
</feature>
<evidence type="ECO:0000313" key="4">
    <source>
        <dbReference type="EMBL" id="CAF4945104.1"/>
    </source>
</evidence>
<dbReference type="EMBL" id="CAJOBI010205605">
    <property type="protein sequence ID" value="CAF5004151.1"/>
    <property type="molecule type" value="Genomic_DNA"/>
</dbReference>
<evidence type="ECO:0000313" key="5">
    <source>
        <dbReference type="EMBL" id="CAF4971221.1"/>
    </source>
</evidence>
<accession>A0A8S3DCW1</accession>
<evidence type="ECO:0000313" key="7">
    <source>
        <dbReference type="Proteomes" id="UP000676336"/>
    </source>
</evidence>
<dbReference type="Proteomes" id="UP000681720">
    <property type="component" value="Unassembled WGS sequence"/>
</dbReference>
<comment type="caution">
    <text evidence="6">The sequence shown here is derived from an EMBL/GenBank/DDBJ whole genome shotgun (WGS) entry which is preliminary data.</text>
</comment>
<evidence type="ECO:0000313" key="3">
    <source>
        <dbReference type="EMBL" id="CAF4846892.1"/>
    </source>
</evidence>
<protein>
    <submittedName>
        <fullName evidence="6">Uncharacterized protein</fullName>
    </submittedName>
</protein>
<evidence type="ECO:0000256" key="1">
    <source>
        <dbReference type="SAM" id="MobiDB-lite"/>
    </source>
</evidence>
<name>A0A8S3DCW1_9BILA</name>
<dbReference type="EMBL" id="CAJOBJ010196781">
    <property type="protein sequence ID" value="CAF4971221.1"/>
    <property type="molecule type" value="Genomic_DNA"/>
</dbReference>
<dbReference type="EMBL" id="CAJOBH010151270">
    <property type="protein sequence ID" value="CAF4846892.1"/>
    <property type="molecule type" value="Genomic_DNA"/>
</dbReference>
<dbReference type="AlphaFoldDB" id="A0A8S3DCW1"/>